<feature type="region of interest" description="Disordered" evidence="1">
    <location>
        <begin position="206"/>
        <end position="245"/>
    </location>
</feature>
<dbReference type="AlphaFoldDB" id="A0A5B8RJV0"/>
<feature type="compositionally biased region" description="Low complexity" evidence="1">
    <location>
        <begin position="352"/>
        <end position="366"/>
    </location>
</feature>
<sequence length="391" mass="39590">MPRLRQLVRAEPGLQEVMARRPVDVVPEVLLAGPDDLDRGSHGAAQRHRLGDVVLLQSAPEATADQCAVHADVVPGGEPQATCHAGEKGAGTLAPRRGEGSVPGAAAGLGTRPDLDPVVARCGGGVGRLEAGMGLQWDPVTCAHEGVAGDVPAVRLSALPGGGHVPVQRLFQDGGDRRVVRQAGRWPFRGQSVEALPGFPVAVGDDGDGTAGQGEDILNPRDSAGGPGVHPDGFPAGDRRMGDTRDQGAATVDVDAEHRGPGELLGDIPPGRGVADPAPFPRFGERDLGGRFEPGRVEREGAVGQAAAAGVMMDVAVRGAAVGVVDAPAGGGGGDQQRPCRGRAPAEHGPRLADAGAAAGGLLAVDGGEGRGRELDGVRRDGELLGDKQGQ</sequence>
<evidence type="ECO:0000313" key="2">
    <source>
        <dbReference type="EMBL" id="QEA07844.1"/>
    </source>
</evidence>
<reference evidence="2" key="1">
    <citation type="submission" date="2019-06" db="EMBL/GenBank/DDBJ databases">
        <authorList>
            <person name="Murdoch R.W."/>
            <person name="Fathepure B."/>
        </authorList>
    </citation>
    <scope>NUCLEOTIDE SEQUENCE</scope>
</reference>
<dbReference type="EMBL" id="MN079411">
    <property type="protein sequence ID" value="QEA07844.1"/>
    <property type="molecule type" value="Genomic_DNA"/>
</dbReference>
<gene>
    <name evidence="2" type="ORF">KBTEX_04209</name>
</gene>
<organism evidence="2">
    <name type="scientific">uncultured organism</name>
    <dbReference type="NCBI Taxonomy" id="155900"/>
    <lineage>
        <taxon>unclassified sequences</taxon>
        <taxon>environmental samples</taxon>
    </lineage>
</organism>
<feature type="region of interest" description="Disordered" evidence="1">
    <location>
        <begin position="328"/>
        <end position="391"/>
    </location>
</feature>
<proteinExistence type="predicted"/>
<name>A0A5B8RJV0_9ZZZZ</name>
<accession>A0A5B8RJV0</accession>
<feature type="compositionally biased region" description="Basic and acidic residues" evidence="1">
    <location>
        <begin position="368"/>
        <end position="391"/>
    </location>
</feature>
<protein>
    <submittedName>
        <fullName evidence="2">Uncharacterized protein</fullName>
    </submittedName>
</protein>
<evidence type="ECO:0000256" key="1">
    <source>
        <dbReference type="SAM" id="MobiDB-lite"/>
    </source>
</evidence>